<dbReference type="KEGG" id="jre:108983265"/>
<keyword evidence="3" id="KW-1185">Reference proteome</keyword>
<reference evidence="4" key="1">
    <citation type="submission" date="2025-08" db="UniProtKB">
        <authorList>
            <consortium name="RefSeq"/>
        </authorList>
    </citation>
    <scope>IDENTIFICATION</scope>
    <source>
        <tissue evidence="4">Leaves</tissue>
    </source>
</reference>
<gene>
    <name evidence="4" type="primary">LOC108983265</name>
</gene>
<dbReference type="GeneID" id="108983265"/>
<dbReference type="PANTHER" id="PTHR35997:SF6">
    <property type="entry name" value="COTTON FIBER PROTEIN"/>
    <property type="match status" value="1"/>
</dbReference>
<dbReference type="AlphaFoldDB" id="A0A2I4DTB6"/>
<feature type="region of interest" description="Disordered" evidence="1">
    <location>
        <begin position="225"/>
        <end position="244"/>
    </location>
</feature>
<evidence type="ECO:0000313" key="4">
    <source>
        <dbReference type="RefSeq" id="XP_018810394.2"/>
    </source>
</evidence>
<evidence type="ECO:0000256" key="1">
    <source>
        <dbReference type="SAM" id="MobiDB-lite"/>
    </source>
</evidence>
<dbReference type="Pfam" id="PF05553">
    <property type="entry name" value="DUF761"/>
    <property type="match status" value="1"/>
</dbReference>
<evidence type="ECO:0000256" key="2">
    <source>
        <dbReference type="SAM" id="Phobius"/>
    </source>
</evidence>
<evidence type="ECO:0000313" key="3">
    <source>
        <dbReference type="Proteomes" id="UP000235220"/>
    </source>
</evidence>
<proteinExistence type="predicted"/>
<name>A0A2I4DTB6_JUGRE</name>
<dbReference type="PANTHER" id="PTHR35997">
    <property type="entry name" value="COTTON FIBER PROTEIN-RELATED"/>
    <property type="match status" value="1"/>
</dbReference>
<sequence length="276" mass="32195">MTKPAPNVVGDHSFYNSSKGSSSYPQKAKGMSFFAFLLSTFVYISVFYIFNLSPSTLFNTTKFWFFITNTLILIIAADYGAFSSSKEEQGLYADEYIMNMPSKVKTSVSSLVSQYPEVVYKETNRPEIRSREVVVWHEKKIITQESDSFPESNIPHAVVTNTDHSEKHDHVHHDEDWQEKRPHEVLTPKADHKIHSRTAYRRVKSEKARRVVIDESKNEIRRISTETTAKHEPNLEENDQFSTMSDEELNRRVEEFIQWFNRQIRLQATRKYSGEI</sequence>
<accession>A0A2I4DTB6</accession>
<dbReference type="OrthoDB" id="680761at2759"/>
<dbReference type="Proteomes" id="UP000235220">
    <property type="component" value="Chromosome 3"/>
</dbReference>
<feature type="transmembrane region" description="Helical" evidence="2">
    <location>
        <begin position="33"/>
        <end position="51"/>
    </location>
</feature>
<protein>
    <submittedName>
        <fullName evidence="4">Uncharacterized protein LOC108983265</fullName>
    </submittedName>
</protein>
<keyword evidence="2" id="KW-1133">Transmembrane helix</keyword>
<dbReference type="InterPro" id="IPR008480">
    <property type="entry name" value="DUF761_pln"/>
</dbReference>
<feature type="compositionally biased region" description="Basic and acidic residues" evidence="1">
    <location>
        <begin position="225"/>
        <end position="234"/>
    </location>
</feature>
<dbReference type="RefSeq" id="XP_018810394.2">
    <property type="nucleotide sequence ID" value="XM_018954849.2"/>
</dbReference>
<dbReference type="Gramene" id="Jr03_14330_p1">
    <property type="protein sequence ID" value="cds.Jr03_14330_p1"/>
    <property type="gene ID" value="Jr03_14330"/>
</dbReference>
<keyword evidence="2" id="KW-0472">Membrane</keyword>
<organism evidence="3 4">
    <name type="scientific">Juglans regia</name>
    <name type="common">English walnut</name>
    <dbReference type="NCBI Taxonomy" id="51240"/>
    <lineage>
        <taxon>Eukaryota</taxon>
        <taxon>Viridiplantae</taxon>
        <taxon>Streptophyta</taxon>
        <taxon>Embryophyta</taxon>
        <taxon>Tracheophyta</taxon>
        <taxon>Spermatophyta</taxon>
        <taxon>Magnoliopsida</taxon>
        <taxon>eudicotyledons</taxon>
        <taxon>Gunneridae</taxon>
        <taxon>Pentapetalae</taxon>
        <taxon>rosids</taxon>
        <taxon>fabids</taxon>
        <taxon>Fagales</taxon>
        <taxon>Juglandaceae</taxon>
        <taxon>Juglans</taxon>
    </lineage>
</organism>
<feature type="transmembrane region" description="Helical" evidence="2">
    <location>
        <begin position="63"/>
        <end position="82"/>
    </location>
</feature>
<keyword evidence="2" id="KW-0812">Transmembrane</keyword>